<protein>
    <submittedName>
        <fullName evidence="15">Response regulator containing cheY-like receiver, AAA-type ATPase</fullName>
    </submittedName>
</protein>
<dbReference type="Gene3D" id="3.40.50.2300">
    <property type="match status" value="1"/>
</dbReference>
<dbReference type="SUPFAM" id="SSF46689">
    <property type="entry name" value="Homeodomain-like"/>
    <property type="match status" value="1"/>
</dbReference>
<dbReference type="Gene3D" id="1.10.8.60">
    <property type="match status" value="1"/>
</dbReference>
<dbReference type="PROSITE" id="PS00688">
    <property type="entry name" value="SIGMA54_INTERACT_3"/>
    <property type="match status" value="1"/>
</dbReference>
<name>A0A286TUB9_9BACT</name>
<dbReference type="InterPro" id="IPR009057">
    <property type="entry name" value="Homeodomain-like_sf"/>
</dbReference>
<dbReference type="PANTHER" id="PTHR32071">
    <property type="entry name" value="TRANSCRIPTIONAL REGULATORY PROTEIN"/>
    <property type="match status" value="1"/>
</dbReference>
<evidence type="ECO:0000256" key="4">
    <source>
        <dbReference type="ARBA" id="ARBA00022741"/>
    </source>
</evidence>
<dbReference type="Gene3D" id="3.40.50.300">
    <property type="entry name" value="P-loop containing nucleotide triphosphate hydrolases"/>
    <property type="match status" value="1"/>
</dbReference>
<feature type="modified residue" description="4-aspartylphosphate" evidence="11">
    <location>
        <position position="57"/>
    </location>
</feature>
<dbReference type="Pfam" id="PF02954">
    <property type="entry name" value="HTH_8"/>
    <property type="match status" value="1"/>
</dbReference>
<dbReference type="AlphaFoldDB" id="A0A286TUB9"/>
<proteinExistence type="predicted"/>
<dbReference type="PROSITE" id="PS50110">
    <property type="entry name" value="RESPONSE_REGULATORY"/>
    <property type="match status" value="1"/>
</dbReference>
<gene>
    <name evidence="15" type="ORF">SCALIN_C03_0111</name>
</gene>
<dbReference type="RefSeq" id="WP_203415301.1">
    <property type="nucleotide sequence ID" value="NZ_BAOS01000003.1"/>
</dbReference>
<comment type="subcellular location">
    <subcellularLocation>
        <location evidence="1">Cytoplasm</location>
    </subcellularLocation>
</comment>
<dbReference type="SMART" id="SM00382">
    <property type="entry name" value="AAA"/>
    <property type="match status" value="1"/>
</dbReference>
<dbReference type="SUPFAM" id="SSF52172">
    <property type="entry name" value="CheY-like"/>
    <property type="match status" value="1"/>
</dbReference>
<reference evidence="16" key="1">
    <citation type="journal article" date="2017" name="Environ. Microbiol. Rep.">
        <title>Genetic Diversity of Marine Anaerobic Ammonium-Oxidizing Bacteria as Revealed by Genomic and Proteomic Analyses of 'Candidatus Scalindua japonica'.</title>
        <authorList>
            <person name="Oshiki M."/>
            <person name="Mizuto K."/>
            <person name="Kimura Z."/>
            <person name="Kindaichi T."/>
            <person name="Satoh H."/>
            <person name="Okabe S."/>
        </authorList>
    </citation>
    <scope>NUCLEOTIDE SEQUENCE [LARGE SCALE GENOMIC DNA]</scope>
    <source>
        <strain evidence="16">husup-a2</strain>
    </source>
</reference>
<evidence type="ECO:0000256" key="11">
    <source>
        <dbReference type="PROSITE-ProRule" id="PRU00169"/>
    </source>
</evidence>
<dbReference type="Pfam" id="PF00072">
    <property type="entry name" value="Response_reg"/>
    <property type="match status" value="1"/>
</dbReference>
<keyword evidence="9" id="KW-0010">Activator</keyword>
<evidence type="ECO:0000313" key="16">
    <source>
        <dbReference type="Proteomes" id="UP000218542"/>
    </source>
</evidence>
<dbReference type="Gene3D" id="1.10.10.60">
    <property type="entry name" value="Homeodomain-like"/>
    <property type="match status" value="1"/>
</dbReference>
<feature type="domain" description="Response regulatory" evidence="14">
    <location>
        <begin position="8"/>
        <end position="122"/>
    </location>
</feature>
<keyword evidence="5" id="KW-0067">ATP-binding</keyword>
<keyword evidence="2" id="KW-0963">Cytoplasm</keyword>
<dbReference type="Proteomes" id="UP000218542">
    <property type="component" value="Unassembled WGS sequence"/>
</dbReference>
<keyword evidence="7" id="KW-0805">Transcription regulation</keyword>
<dbReference type="InterPro" id="IPR003593">
    <property type="entry name" value="AAA+_ATPase"/>
</dbReference>
<evidence type="ECO:0000259" key="14">
    <source>
        <dbReference type="PROSITE" id="PS50110"/>
    </source>
</evidence>
<evidence type="ECO:0000256" key="5">
    <source>
        <dbReference type="ARBA" id="ARBA00022840"/>
    </source>
</evidence>
<keyword evidence="16" id="KW-1185">Reference proteome</keyword>
<dbReference type="InterPro" id="IPR002197">
    <property type="entry name" value="HTH_Fis"/>
</dbReference>
<dbReference type="FunFam" id="3.40.50.2300:FF:000018">
    <property type="entry name" value="DNA-binding transcriptional regulator NtrC"/>
    <property type="match status" value="1"/>
</dbReference>
<evidence type="ECO:0000256" key="6">
    <source>
        <dbReference type="ARBA" id="ARBA00023012"/>
    </source>
</evidence>
<dbReference type="CDD" id="cd00009">
    <property type="entry name" value="AAA"/>
    <property type="match status" value="1"/>
</dbReference>
<dbReference type="FunFam" id="1.10.8.60:FF:000014">
    <property type="entry name" value="DNA-binding transcriptional regulator NtrC"/>
    <property type="match status" value="1"/>
</dbReference>
<feature type="compositionally biased region" description="Basic and acidic residues" evidence="12">
    <location>
        <begin position="450"/>
        <end position="476"/>
    </location>
</feature>
<evidence type="ECO:0000256" key="9">
    <source>
        <dbReference type="ARBA" id="ARBA00023159"/>
    </source>
</evidence>
<dbReference type="InterPro" id="IPR027417">
    <property type="entry name" value="P-loop_NTPase"/>
</dbReference>
<accession>A0A286TUB9</accession>
<dbReference type="GO" id="GO:0043565">
    <property type="term" value="F:sequence-specific DNA binding"/>
    <property type="evidence" value="ECO:0007669"/>
    <property type="project" value="InterPro"/>
</dbReference>
<dbReference type="PROSITE" id="PS00676">
    <property type="entry name" value="SIGMA54_INTERACT_2"/>
    <property type="match status" value="1"/>
</dbReference>
<dbReference type="FunFam" id="3.40.50.300:FF:000006">
    <property type="entry name" value="DNA-binding transcriptional regulator NtrC"/>
    <property type="match status" value="1"/>
</dbReference>
<evidence type="ECO:0000256" key="3">
    <source>
        <dbReference type="ARBA" id="ARBA00022553"/>
    </source>
</evidence>
<dbReference type="InterPro" id="IPR058031">
    <property type="entry name" value="AAA_lid_NorR"/>
</dbReference>
<evidence type="ECO:0000256" key="12">
    <source>
        <dbReference type="SAM" id="MobiDB-lite"/>
    </source>
</evidence>
<dbReference type="InterPro" id="IPR002078">
    <property type="entry name" value="Sigma_54_int"/>
</dbReference>
<dbReference type="PROSITE" id="PS50045">
    <property type="entry name" value="SIGMA54_INTERACT_4"/>
    <property type="match status" value="1"/>
</dbReference>
<dbReference type="InterPro" id="IPR001789">
    <property type="entry name" value="Sig_transdc_resp-reg_receiver"/>
</dbReference>
<keyword evidence="3 11" id="KW-0597">Phosphoprotein</keyword>
<dbReference type="SMART" id="SM00448">
    <property type="entry name" value="REC"/>
    <property type="match status" value="1"/>
</dbReference>
<dbReference type="InterPro" id="IPR025662">
    <property type="entry name" value="Sigma_54_int_dom_ATP-bd_1"/>
</dbReference>
<dbReference type="InterPro" id="IPR025944">
    <property type="entry name" value="Sigma_54_int_dom_CS"/>
</dbReference>
<sequence length="485" mass="54568">MNNSLKQTVLVVDDQESIRLALSRMLSKEGYEVFVAESGESALDILREKKINVMLSDLKMHKMDGLRLLKASKLIKPEVEVILITAHGTIEKAVGAMKDGAYDFITKPFKKIVITNMIRKAIEKQALVVENKYLQEQLAHSEQDRHADIIGQSGVMCEVVKLAEQVAPSQASVLIQGESGTGKEAIASLIHSIGARMDKPFVKVSCAALPDSLLESELFGYEKGAFTGAVNQKEGRFELAHNGTLFLDEIGEITPSIQVKLLRVLQEGEFERLGGTSVLKSNVRIISATNVDLANAIKEKKFREDLFYRLNVITIDIPPLRERREDIPLLISHFFKIYQKKNNKRIEGISEEALDIMTGYQWPGNVRELKNVIERAVVLAQDMVITQKDLPGNIAGGRIEEKKFFIPFGMPLREIETKIINETLKRSKGDKEVTAKLLGITPRTIYRKMNSLEEGGKREELNRQEASREELRRKEEEEANDNINS</sequence>
<dbReference type="PROSITE" id="PS00675">
    <property type="entry name" value="SIGMA54_INTERACT_1"/>
    <property type="match status" value="1"/>
</dbReference>
<evidence type="ECO:0000256" key="1">
    <source>
        <dbReference type="ARBA" id="ARBA00004496"/>
    </source>
</evidence>
<dbReference type="SUPFAM" id="SSF52540">
    <property type="entry name" value="P-loop containing nucleoside triphosphate hydrolases"/>
    <property type="match status" value="1"/>
</dbReference>
<dbReference type="Pfam" id="PF25601">
    <property type="entry name" value="AAA_lid_14"/>
    <property type="match status" value="1"/>
</dbReference>
<dbReference type="EMBL" id="BAOS01000003">
    <property type="protein sequence ID" value="GAX59454.1"/>
    <property type="molecule type" value="Genomic_DNA"/>
</dbReference>
<dbReference type="InterPro" id="IPR011006">
    <property type="entry name" value="CheY-like_superfamily"/>
</dbReference>
<organism evidence="15 16">
    <name type="scientific">Candidatus Scalindua japonica</name>
    <dbReference type="NCBI Taxonomy" id="1284222"/>
    <lineage>
        <taxon>Bacteria</taxon>
        <taxon>Pseudomonadati</taxon>
        <taxon>Planctomycetota</taxon>
        <taxon>Candidatus Brocadiia</taxon>
        <taxon>Candidatus Brocadiales</taxon>
        <taxon>Candidatus Scalinduaceae</taxon>
        <taxon>Candidatus Scalindua</taxon>
    </lineage>
</organism>
<keyword evidence="6" id="KW-0902">Two-component regulatory system</keyword>
<evidence type="ECO:0000313" key="15">
    <source>
        <dbReference type="EMBL" id="GAX59454.1"/>
    </source>
</evidence>
<evidence type="ECO:0000256" key="8">
    <source>
        <dbReference type="ARBA" id="ARBA00023125"/>
    </source>
</evidence>
<evidence type="ECO:0000256" key="2">
    <source>
        <dbReference type="ARBA" id="ARBA00022490"/>
    </source>
</evidence>
<evidence type="ECO:0000256" key="10">
    <source>
        <dbReference type="ARBA" id="ARBA00023163"/>
    </source>
</evidence>
<evidence type="ECO:0000259" key="13">
    <source>
        <dbReference type="PROSITE" id="PS50045"/>
    </source>
</evidence>
<keyword evidence="4" id="KW-0547">Nucleotide-binding</keyword>
<keyword evidence="8" id="KW-0238">DNA-binding</keyword>
<dbReference type="Pfam" id="PF00158">
    <property type="entry name" value="Sigma54_activat"/>
    <property type="match status" value="1"/>
</dbReference>
<dbReference type="GO" id="GO:0005524">
    <property type="term" value="F:ATP binding"/>
    <property type="evidence" value="ECO:0007669"/>
    <property type="project" value="UniProtKB-KW"/>
</dbReference>
<feature type="region of interest" description="Disordered" evidence="12">
    <location>
        <begin position="449"/>
        <end position="485"/>
    </location>
</feature>
<keyword evidence="10" id="KW-0804">Transcription</keyword>
<dbReference type="InterPro" id="IPR025943">
    <property type="entry name" value="Sigma_54_int_dom_ATP-bd_2"/>
</dbReference>
<dbReference type="GO" id="GO:0000160">
    <property type="term" value="P:phosphorelay signal transduction system"/>
    <property type="evidence" value="ECO:0007669"/>
    <property type="project" value="UniProtKB-KW"/>
</dbReference>
<evidence type="ECO:0000256" key="7">
    <source>
        <dbReference type="ARBA" id="ARBA00023015"/>
    </source>
</evidence>
<dbReference type="GO" id="GO:0005737">
    <property type="term" value="C:cytoplasm"/>
    <property type="evidence" value="ECO:0007669"/>
    <property type="project" value="UniProtKB-SubCell"/>
</dbReference>
<feature type="domain" description="Sigma-54 factor interaction" evidence="13">
    <location>
        <begin position="149"/>
        <end position="378"/>
    </location>
</feature>
<comment type="caution">
    <text evidence="15">The sequence shown here is derived from an EMBL/GenBank/DDBJ whole genome shotgun (WGS) entry which is preliminary data.</text>
</comment>
<dbReference type="GO" id="GO:0006355">
    <property type="term" value="P:regulation of DNA-templated transcription"/>
    <property type="evidence" value="ECO:0007669"/>
    <property type="project" value="InterPro"/>
</dbReference>